<evidence type="ECO:0000313" key="18">
    <source>
        <dbReference type="EMBL" id="MDR6511082.1"/>
    </source>
</evidence>
<keyword evidence="4" id="KW-0963">Cytoplasm</keyword>
<evidence type="ECO:0000256" key="14">
    <source>
        <dbReference type="ARBA" id="ARBA00044295"/>
    </source>
</evidence>
<keyword evidence="6" id="KW-0288">FMN</keyword>
<dbReference type="EC" id="1.5.3.24" evidence="11"/>
<evidence type="ECO:0000256" key="16">
    <source>
        <dbReference type="ARBA" id="ARBA00048917"/>
    </source>
</evidence>
<comment type="similarity">
    <text evidence="10">Belongs to the SoxB family.</text>
</comment>
<feature type="domain" description="Rhodanese" evidence="17">
    <location>
        <begin position="45"/>
        <end position="89"/>
    </location>
</feature>
<dbReference type="Gene3D" id="3.30.9.10">
    <property type="entry name" value="D-Amino Acid Oxidase, subunit A, domain 2"/>
    <property type="match status" value="1"/>
</dbReference>
<reference evidence="18 19" key="1">
    <citation type="submission" date="2023-07" db="EMBL/GenBank/DDBJ databases">
        <title>Sorghum-associated microbial communities from plants grown in Nebraska, USA.</title>
        <authorList>
            <person name="Schachtman D."/>
        </authorList>
    </citation>
    <scope>NUCLEOTIDE SEQUENCE [LARGE SCALE GENOMIC DNA]</scope>
    <source>
        <strain evidence="18 19">DS1027</strain>
    </source>
</reference>
<dbReference type="Gene3D" id="3.50.50.60">
    <property type="entry name" value="FAD/NAD(P)-binding domain"/>
    <property type="match status" value="1"/>
</dbReference>
<proteinExistence type="inferred from homology"/>
<keyword evidence="5" id="KW-0285">Flavoprotein</keyword>
<comment type="cofactor">
    <cofactor evidence="1">
        <name>FMN</name>
        <dbReference type="ChEBI" id="CHEBI:58210"/>
    </cofactor>
</comment>
<dbReference type="GO" id="GO:0008115">
    <property type="term" value="F:sarcosine oxidase activity"/>
    <property type="evidence" value="ECO:0007669"/>
    <property type="project" value="UniProtKB-EC"/>
</dbReference>
<evidence type="ECO:0000256" key="11">
    <source>
        <dbReference type="ARBA" id="ARBA00044044"/>
    </source>
</evidence>
<comment type="cofactor">
    <cofactor evidence="2">
        <name>FAD</name>
        <dbReference type="ChEBI" id="CHEBI:57692"/>
    </cofactor>
</comment>
<organism evidence="18 19">
    <name type="scientific">Novosphingobium capsulatum</name>
    <dbReference type="NCBI Taxonomy" id="13688"/>
    <lineage>
        <taxon>Bacteria</taxon>
        <taxon>Pseudomonadati</taxon>
        <taxon>Pseudomonadota</taxon>
        <taxon>Alphaproteobacteria</taxon>
        <taxon>Sphingomonadales</taxon>
        <taxon>Sphingomonadaceae</taxon>
        <taxon>Novosphingobium</taxon>
    </lineage>
</organism>
<dbReference type="PROSITE" id="PS50206">
    <property type="entry name" value="RHODANESE_3"/>
    <property type="match status" value="1"/>
</dbReference>
<keyword evidence="19" id="KW-1185">Reference proteome</keyword>
<evidence type="ECO:0000313" key="19">
    <source>
        <dbReference type="Proteomes" id="UP001184150"/>
    </source>
</evidence>
<comment type="catalytic activity">
    <reaction evidence="16">
        <text>sarcosine + (6S)-5,6,7,8-tetrahydrofolate + O2 = (6R)-5,10-methylene-5,6,7,8-tetrahydrofolate + glycine + H2O2</text>
        <dbReference type="Rhea" id="RHEA:70455"/>
        <dbReference type="ChEBI" id="CHEBI:15379"/>
        <dbReference type="ChEBI" id="CHEBI:15636"/>
        <dbReference type="ChEBI" id="CHEBI:16240"/>
        <dbReference type="ChEBI" id="CHEBI:57305"/>
        <dbReference type="ChEBI" id="CHEBI:57433"/>
        <dbReference type="ChEBI" id="CHEBI:57453"/>
        <dbReference type="EC" id="1.5.3.24"/>
    </reaction>
</comment>
<dbReference type="PANTHER" id="PTHR13847:SF287">
    <property type="entry name" value="FAD-DEPENDENT OXIDOREDUCTASE DOMAIN-CONTAINING PROTEIN 1"/>
    <property type="match status" value="1"/>
</dbReference>
<evidence type="ECO:0000256" key="2">
    <source>
        <dbReference type="ARBA" id="ARBA00001974"/>
    </source>
</evidence>
<dbReference type="EMBL" id="JAVDRD010000004">
    <property type="protein sequence ID" value="MDR6511082.1"/>
    <property type="molecule type" value="Genomic_DNA"/>
</dbReference>
<dbReference type="Proteomes" id="UP001184150">
    <property type="component" value="Unassembled WGS sequence"/>
</dbReference>
<evidence type="ECO:0000256" key="4">
    <source>
        <dbReference type="ARBA" id="ARBA00022490"/>
    </source>
</evidence>
<dbReference type="InterPro" id="IPR006076">
    <property type="entry name" value="FAD-dep_OxRdtase"/>
</dbReference>
<evidence type="ECO:0000256" key="13">
    <source>
        <dbReference type="ARBA" id="ARBA00044216"/>
    </source>
</evidence>
<sequence>MTGTRSTRWPQGRYSALALLRGALGGHRHWGRAWRAAEPRPSYDVVIIGGGAHGLATAYYLASQHGIRNVAVVEKGWIGGGNTGRNTTIVRSNYRQAPLQRLLEHSLTLWEGLSDELNYNVMFSPRGALFLGHSDADMTRLAERGDSLRAMGIDAELMDVDAVRRLVPLLDFSPHARWPIQGGMIQHRGGTARHDAVAWGYARAADNLGVDVIENCEVTGFVREGDRVIGIETTRGRIAAGKVAICVAGNSGHVAGLAGLRLPIESHTLQAYVTEPVKPMIDTVIMSQSLHCYISQSDKGGIVAGGDPDGFPSYAQRGQPVRLEDAIAQAIALVPALSRLRMVRCWSGVTDMSFDGSPIIGDLPLRNLYINGGWCYGGFKATPGSGHLYAHHLATGQPHPIAAPFDLARFAQGRTIDEAGVGPMPQHR</sequence>
<keyword evidence="8" id="KW-0274">FAD</keyword>
<evidence type="ECO:0000256" key="6">
    <source>
        <dbReference type="ARBA" id="ARBA00022643"/>
    </source>
</evidence>
<gene>
    <name evidence="18" type="ORF">J2792_001954</name>
</gene>
<dbReference type="InterPro" id="IPR036188">
    <property type="entry name" value="FAD/NAD-bd_sf"/>
</dbReference>
<dbReference type="RefSeq" id="WP_309805046.1">
    <property type="nucleotide sequence ID" value="NZ_JAVDRD010000004.1"/>
</dbReference>
<evidence type="ECO:0000256" key="12">
    <source>
        <dbReference type="ARBA" id="ARBA00044150"/>
    </source>
</evidence>
<dbReference type="InterPro" id="IPR001763">
    <property type="entry name" value="Rhodanese-like_dom"/>
</dbReference>
<comment type="subcellular location">
    <subcellularLocation>
        <location evidence="3">Cytoplasm</location>
    </subcellularLocation>
</comment>
<evidence type="ECO:0000256" key="1">
    <source>
        <dbReference type="ARBA" id="ARBA00001917"/>
    </source>
</evidence>
<evidence type="ECO:0000256" key="7">
    <source>
        <dbReference type="ARBA" id="ARBA00022741"/>
    </source>
</evidence>
<evidence type="ECO:0000256" key="3">
    <source>
        <dbReference type="ARBA" id="ARBA00004496"/>
    </source>
</evidence>
<evidence type="ECO:0000256" key="15">
    <source>
        <dbReference type="ARBA" id="ARBA00047316"/>
    </source>
</evidence>
<name>A0ABU1MM28_9SPHN</name>
<dbReference type="NCBIfam" id="TIGR01373">
    <property type="entry name" value="soxB"/>
    <property type="match status" value="1"/>
</dbReference>
<keyword evidence="7" id="KW-0547">Nucleotide-binding</keyword>
<evidence type="ECO:0000256" key="9">
    <source>
        <dbReference type="ARBA" id="ARBA00023002"/>
    </source>
</evidence>
<protein>
    <recommendedName>
        <fullName evidence="12">Sarcosine oxidase subunit beta</fullName>
        <ecNumber evidence="11">1.5.3.24</ecNumber>
    </recommendedName>
    <alternativeName>
        <fullName evidence="13">Sarcosine oxidase (5,10-methylenetetrahydrofolate-forming) subunit beta</fullName>
    </alternativeName>
    <alternativeName>
        <fullName evidence="14">Tetrameric sarcosine oxidase subunit beta</fullName>
    </alternativeName>
</protein>
<evidence type="ECO:0000256" key="5">
    <source>
        <dbReference type="ARBA" id="ARBA00022630"/>
    </source>
</evidence>
<evidence type="ECO:0000256" key="10">
    <source>
        <dbReference type="ARBA" id="ARBA00043973"/>
    </source>
</evidence>
<evidence type="ECO:0000259" key="17">
    <source>
        <dbReference type="PROSITE" id="PS50206"/>
    </source>
</evidence>
<comment type="caution">
    <text evidence="18">The sequence shown here is derived from an EMBL/GenBank/DDBJ whole genome shotgun (WGS) entry which is preliminary data.</text>
</comment>
<accession>A0ABU1MM28</accession>
<dbReference type="Pfam" id="PF01266">
    <property type="entry name" value="DAO"/>
    <property type="match status" value="1"/>
</dbReference>
<keyword evidence="9 18" id="KW-0560">Oxidoreductase</keyword>
<evidence type="ECO:0000256" key="8">
    <source>
        <dbReference type="ARBA" id="ARBA00022827"/>
    </source>
</evidence>
<dbReference type="SUPFAM" id="SSF51905">
    <property type="entry name" value="FAD/NAD(P)-binding domain"/>
    <property type="match status" value="1"/>
</dbReference>
<dbReference type="InterPro" id="IPR006278">
    <property type="entry name" value="SoxB"/>
</dbReference>
<dbReference type="PANTHER" id="PTHR13847">
    <property type="entry name" value="SARCOSINE DEHYDROGENASE-RELATED"/>
    <property type="match status" value="1"/>
</dbReference>
<comment type="catalytic activity">
    <reaction evidence="15">
        <text>sarcosine + O2 + H2O = formaldehyde + glycine + H2O2</text>
        <dbReference type="Rhea" id="RHEA:13313"/>
        <dbReference type="ChEBI" id="CHEBI:15377"/>
        <dbReference type="ChEBI" id="CHEBI:15379"/>
        <dbReference type="ChEBI" id="CHEBI:16240"/>
        <dbReference type="ChEBI" id="CHEBI:16842"/>
        <dbReference type="ChEBI" id="CHEBI:57305"/>
        <dbReference type="ChEBI" id="CHEBI:57433"/>
    </reaction>
</comment>